<dbReference type="InterPro" id="IPR051840">
    <property type="entry name" value="NifX/NifY_domain"/>
</dbReference>
<evidence type="ECO:0000313" key="4">
    <source>
        <dbReference type="EMBL" id="CEL23812.1"/>
    </source>
</evidence>
<protein>
    <submittedName>
        <fullName evidence="2">Dinitrogenase iron-molybdenum cofactor biosynthesis protein</fullName>
    </submittedName>
</protein>
<dbReference type="KEGG" id="mfi:DSM1535_1507"/>
<reference evidence="2" key="1">
    <citation type="submission" date="2013-12" db="EMBL/GenBank/DDBJ databases">
        <title>The complete genome sequence of Methanobacterium sp. BRM9.</title>
        <authorList>
            <consortium name="Pastoral Greenhouse Gas Research Consortium"/>
            <person name="Kelly W.J."/>
            <person name="Leahy S.C."/>
            <person name="Perry R."/>
            <person name="Li D."/>
            <person name="Altermann E."/>
            <person name="Lambie S.C."/>
            <person name="Attwood G.T."/>
        </authorList>
    </citation>
    <scope>NUCLEOTIDE SEQUENCE [LARGE SCALE GENOMIC DNA]</scope>
    <source>
        <strain evidence="2">BRM9</strain>
    </source>
</reference>
<keyword evidence="5" id="KW-1185">Reference proteome</keyword>
<name>A0A090I6R2_METFO</name>
<sequence length="106" mass="11994">MKIAVASTDGKVIDLHFGDANRFLIFELEDGEGKFQEMREKTSIPLNNHQERWVASIDLINDCKAVLCNKIGDEPTIELRKLGIKPIQLDCDVKDAIEECSKHLLN</sequence>
<dbReference type="RefSeq" id="WP_023991279.1">
    <property type="nucleotide sequence ID" value="NZ_CALCVY010000263.1"/>
</dbReference>
<reference evidence="4" key="3">
    <citation type="submission" date="2014-09" db="EMBL/GenBank/DDBJ databases">
        <authorList>
            <person name="Bishop-Lilly K.A."/>
            <person name="Broomall S.M."/>
            <person name="Chain P.S."/>
            <person name="Chertkov O."/>
            <person name="Coyne S.R."/>
            <person name="Daligault H.E."/>
            <person name="Davenport K.W."/>
            <person name="Erkkila T."/>
            <person name="Frey K.G."/>
            <person name="Gibbons H.S."/>
            <person name="Gu W."/>
            <person name="Jaissle J."/>
            <person name="Johnson S.L."/>
            <person name="Koroleva G.I."/>
            <person name="Ladner J.T."/>
            <person name="Lo C.-C."/>
            <person name="Minogue T.D."/>
            <person name="Munk C."/>
            <person name="Palacios G.F."/>
            <person name="Redden C.L."/>
            <person name="Rosenzweig C.N."/>
            <person name="Scholz M.B."/>
            <person name="Teshima H."/>
            <person name="Xu Y."/>
        </authorList>
    </citation>
    <scope>NUCLEOTIDE SEQUENCE</scope>
    <source>
        <strain evidence="4">Mb9</strain>
    </source>
</reference>
<dbReference type="STRING" id="2162.BRM9_0191"/>
<dbReference type="PANTHER" id="PTHR33937">
    <property type="entry name" value="IRON-MOLYBDENUM PROTEIN-RELATED-RELATED"/>
    <property type="match status" value="1"/>
</dbReference>
<dbReference type="EMBL" id="LN734822">
    <property type="protein sequence ID" value="CEL23812.1"/>
    <property type="molecule type" value="Genomic_DNA"/>
</dbReference>
<dbReference type="EMBL" id="LN515531">
    <property type="protein sequence ID" value="CEA13840.1"/>
    <property type="molecule type" value="Genomic_DNA"/>
</dbReference>
<dbReference type="PANTHER" id="PTHR33937:SF2">
    <property type="entry name" value="DINITROGENASE IRON-MOLYBDENUM COFACTOR BIOSYNTHESIS DOMAIN-CONTAINING PROTEIN"/>
    <property type="match status" value="1"/>
</dbReference>
<dbReference type="EMBL" id="CP006933">
    <property type="protein sequence ID" value="AIS31020.1"/>
    <property type="molecule type" value="Genomic_DNA"/>
</dbReference>
<dbReference type="GeneID" id="26738425"/>
<evidence type="ECO:0000259" key="1">
    <source>
        <dbReference type="Pfam" id="PF02579"/>
    </source>
</evidence>
<evidence type="ECO:0000313" key="2">
    <source>
        <dbReference type="EMBL" id="AIS31020.1"/>
    </source>
</evidence>
<feature type="domain" description="Dinitrogenase iron-molybdenum cofactor biosynthesis" evidence="1">
    <location>
        <begin position="9"/>
        <end position="100"/>
    </location>
</feature>
<dbReference type="InterPro" id="IPR003731">
    <property type="entry name" value="Di-Nase_FeMo-co_biosynth"/>
</dbReference>
<proteinExistence type="predicted"/>
<dbReference type="KEGG" id="mfc:BRM9_0191"/>
<evidence type="ECO:0000313" key="3">
    <source>
        <dbReference type="EMBL" id="CEA13840.1"/>
    </source>
</evidence>
<evidence type="ECO:0000313" key="5">
    <source>
        <dbReference type="Proteomes" id="UP000062768"/>
    </source>
</evidence>
<dbReference type="PATRIC" id="fig|2162.10.peg.165"/>
<gene>
    <name evidence="2" type="ORF">BRM9_0191</name>
    <name evidence="3" type="ORF">DSM1535_1507</name>
    <name evidence="4" type="ORF">MB9_0156</name>
</gene>
<organism evidence="3">
    <name type="scientific">Methanobacterium formicicum</name>
    <dbReference type="NCBI Taxonomy" id="2162"/>
    <lineage>
        <taxon>Archaea</taxon>
        <taxon>Methanobacteriati</taxon>
        <taxon>Methanobacteriota</taxon>
        <taxon>Methanomada group</taxon>
        <taxon>Methanobacteria</taxon>
        <taxon>Methanobacteriales</taxon>
        <taxon>Methanobacteriaceae</taxon>
        <taxon>Methanobacterium</taxon>
    </lineage>
</organism>
<dbReference type="Proteomes" id="UP000029661">
    <property type="component" value="Chromosome"/>
</dbReference>
<accession>A0A090I6R2</accession>
<dbReference type="Proteomes" id="UP000062768">
    <property type="component" value="Chromosome I"/>
</dbReference>
<dbReference type="InterPro" id="IPR036105">
    <property type="entry name" value="DiNase_FeMo-co_biosyn_sf"/>
</dbReference>
<dbReference type="SUPFAM" id="SSF53146">
    <property type="entry name" value="Nitrogenase accessory factor-like"/>
    <property type="match status" value="1"/>
</dbReference>
<dbReference type="AlphaFoldDB" id="A0A090I6R2"/>
<reference evidence="3" key="2">
    <citation type="submission" date="2014-08" db="EMBL/GenBank/DDBJ databases">
        <authorList>
            <person name="Wibberg D."/>
        </authorList>
    </citation>
    <scope>NUCLEOTIDE SEQUENCE</scope>
</reference>
<dbReference type="OrthoDB" id="85838at2157"/>
<dbReference type="Pfam" id="PF02579">
    <property type="entry name" value="Nitro_FeMo-Co"/>
    <property type="match status" value="1"/>
</dbReference>
<dbReference type="Gene3D" id="3.30.420.130">
    <property type="entry name" value="Dinitrogenase iron-molybdenum cofactor biosynthesis domain"/>
    <property type="match status" value="1"/>
</dbReference>